<dbReference type="Proteomes" id="UP000053825">
    <property type="component" value="Unassembled WGS sequence"/>
</dbReference>
<dbReference type="EMBL" id="KQ414784">
    <property type="protein sequence ID" value="KOC61044.1"/>
    <property type="molecule type" value="Genomic_DNA"/>
</dbReference>
<proteinExistence type="predicted"/>
<sequence>MSPRRKSTRRRRREEEKEEDVPFVEERDPTVRGFAARASTSFEREEEAGGTIRATSKGNDDWLTVTKVTQDDKTATDADEEEEEKKRNDRMENEAGEEVREIAVKSDNAVSRNRAMIGDFSTGSLSRVGCGPRDDDDDEEDEEWGGGGGGGGGERRRKRRTRKEGWRSPRESSTRTGGDEKPGNLGATEFSRAKPPAATKRYTHAVGADGRQASEPINTPSKNAPARTLCFARRAVKNALSSVRGLYGKLRREVTHGYEMIEAGGKRTTLRMQMADEELWNLRNENLENELKELAMKRDN</sequence>
<gene>
    <name evidence="2" type="ORF">WH47_04309</name>
</gene>
<protein>
    <submittedName>
        <fullName evidence="2">Uncharacterized protein</fullName>
    </submittedName>
</protein>
<dbReference type="AlphaFoldDB" id="A0A0L7QR57"/>
<feature type="region of interest" description="Disordered" evidence="1">
    <location>
        <begin position="1"/>
        <end position="221"/>
    </location>
</feature>
<feature type="compositionally biased region" description="Acidic residues" evidence="1">
    <location>
        <begin position="134"/>
        <end position="144"/>
    </location>
</feature>
<keyword evidence="3" id="KW-1185">Reference proteome</keyword>
<evidence type="ECO:0000256" key="1">
    <source>
        <dbReference type="SAM" id="MobiDB-lite"/>
    </source>
</evidence>
<evidence type="ECO:0000313" key="2">
    <source>
        <dbReference type="EMBL" id="KOC61044.1"/>
    </source>
</evidence>
<reference evidence="2 3" key="1">
    <citation type="submission" date="2015-07" db="EMBL/GenBank/DDBJ databases">
        <title>The genome of Habropoda laboriosa.</title>
        <authorList>
            <person name="Pan H."/>
            <person name="Kapheim K."/>
        </authorList>
    </citation>
    <scope>NUCLEOTIDE SEQUENCE [LARGE SCALE GENOMIC DNA]</scope>
    <source>
        <strain evidence="2">0110345459</strain>
    </source>
</reference>
<feature type="compositionally biased region" description="Basic residues" evidence="1">
    <location>
        <begin position="1"/>
        <end position="12"/>
    </location>
</feature>
<evidence type="ECO:0000313" key="3">
    <source>
        <dbReference type="Proteomes" id="UP000053825"/>
    </source>
</evidence>
<feature type="compositionally biased region" description="Basic and acidic residues" evidence="1">
    <location>
        <begin position="163"/>
        <end position="182"/>
    </location>
</feature>
<organism evidence="2 3">
    <name type="scientific">Habropoda laboriosa</name>
    <dbReference type="NCBI Taxonomy" id="597456"/>
    <lineage>
        <taxon>Eukaryota</taxon>
        <taxon>Metazoa</taxon>
        <taxon>Ecdysozoa</taxon>
        <taxon>Arthropoda</taxon>
        <taxon>Hexapoda</taxon>
        <taxon>Insecta</taxon>
        <taxon>Pterygota</taxon>
        <taxon>Neoptera</taxon>
        <taxon>Endopterygota</taxon>
        <taxon>Hymenoptera</taxon>
        <taxon>Apocrita</taxon>
        <taxon>Aculeata</taxon>
        <taxon>Apoidea</taxon>
        <taxon>Anthophila</taxon>
        <taxon>Apidae</taxon>
        <taxon>Habropoda</taxon>
    </lineage>
</organism>
<name>A0A0L7QR57_9HYME</name>
<accession>A0A0L7QR57</accession>
<feature type="compositionally biased region" description="Basic and acidic residues" evidence="1">
    <location>
        <begin position="84"/>
        <end position="104"/>
    </location>
</feature>